<sequence length="645" mass="72323">METELRVVALEEITHRRIITVKVDHKAKNCQTKTNSRNAIQLGRNTPHNKLKTRSTNFRRLLISSSLAVDNITRRTSDANFGAKLDFEMVGFLGALHFPLFLHFAAAASSPHSTLIGAEGFTVITVQNCSTTINDANYVAAVSPARRKVERGENGAAVKCRNFGKRRIPVKTRRTAASCALLWRLILAGAVRWQETEQLDKIIGTAVSTKSRHLTEEIYFANEVIRDGARFSEKQKRGIKVFPANASRCRFVITAVYPIRDYDLSPTPNGRLRILTFVDVARGLYSSFRHGAVFGIFGVMNFVVLNYSGVSVCAYAPIPNDIMQQVNTRSHSARTTQNALRCADTITWHAKSSDLSPIEHIRIRWGDICTTANHLPKHLFPSIRIVLPLEKNTWAVYPKTHEATLAGIPNTTEHCRFGLEQRYDGNTSRIARRSDEALEVRVSAARIAPSLLDLGLNLHAIIIVCAVTFITVTSHEVPTSPGAFATTCKSCVLLCDSLYVGKVCLSYDRERIRYSCEGDRYVPPSLGENIPSEQDSLRPISLRQFTLSLYSSYLLYEREYGVFVFTKGKPHLRNTGMENHMWKTSPSTVGRDQTHDFATATLTYHRATKDLRPPYDVTGGQRINTSSTVLILQQDFCYTARRHEN</sequence>
<protein>
    <submittedName>
        <fullName evidence="1">Uncharacterized protein</fullName>
    </submittedName>
</protein>
<accession>A0ABQ9H4F3</accession>
<organism evidence="1 2">
    <name type="scientific">Dryococelus australis</name>
    <dbReference type="NCBI Taxonomy" id="614101"/>
    <lineage>
        <taxon>Eukaryota</taxon>
        <taxon>Metazoa</taxon>
        <taxon>Ecdysozoa</taxon>
        <taxon>Arthropoda</taxon>
        <taxon>Hexapoda</taxon>
        <taxon>Insecta</taxon>
        <taxon>Pterygota</taxon>
        <taxon>Neoptera</taxon>
        <taxon>Polyneoptera</taxon>
        <taxon>Phasmatodea</taxon>
        <taxon>Verophasmatodea</taxon>
        <taxon>Anareolatae</taxon>
        <taxon>Phasmatidae</taxon>
        <taxon>Eurycanthinae</taxon>
        <taxon>Dryococelus</taxon>
    </lineage>
</organism>
<comment type="caution">
    <text evidence="1">The sequence shown here is derived from an EMBL/GenBank/DDBJ whole genome shotgun (WGS) entry which is preliminary data.</text>
</comment>
<evidence type="ECO:0000313" key="2">
    <source>
        <dbReference type="Proteomes" id="UP001159363"/>
    </source>
</evidence>
<evidence type="ECO:0000313" key="1">
    <source>
        <dbReference type="EMBL" id="KAJ8879157.1"/>
    </source>
</evidence>
<keyword evidence="2" id="KW-1185">Reference proteome</keyword>
<dbReference type="EMBL" id="JARBHB010000007">
    <property type="protein sequence ID" value="KAJ8879157.1"/>
    <property type="molecule type" value="Genomic_DNA"/>
</dbReference>
<dbReference type="Proteomes" id="UP001159363">
    <property type="component" value="Chromosome 6"/>
</dbReference>
<proteinExistence type="predicted"/>
<reference evidence="1 2" key="1">
    <citation type="submission" date="2023-02" db="EMBL/GenBank/DDBJ databases">
        <title>LHISI_Scaffold_Assembly.</title>
        <authorList>
            <person name="Stuart O.P."/>
            <person name="Cleave R."/>
            <person name="Magrath M.J.L."/>
            <person name="Mikheyev A.S."/>
        </authorList>
    </citation>
    <scope>NUCLEOTIDE SEQUENCE [LARGE SCALE GENOMIC DNA]</scope>
    <source>
        <strain evidence="1">Daus_M_001</strain>
        <tissue evidence="1">Leg muscle</tissue>
    </source>
</reference>
<name>A0ABQ9H4F3_9NEOP</name>
<gene>
    <name evidence="1" type="ORF">PR048_019763</name>
</gene>